<dbReference type="NCBIfam" id="TIGR01571">
    <property type="entry name" value="A_thal_Cys_rich"/>
    <property type="match status" value="1"/>
</dbReference>
<evidence type="ECO:0000313" key="3">
    <source>
        <dbReference type="EMBL" id="VFT87654.1"/>
    </source>
</evidence>
<evidence type="ECO:0000256" key="1">
    <source>
        <dbReference type="SAM" id="Phobius"/>
    </source>
</evidence>
<protein>
    <submittedName>
        <fullName evidence="3">Aste57867_10784 protein</fullName>
    </submittedName>
</protein>
<keyword evidence="1" id="KW-0812">Transmembrane</keyword>
<dbReference type="EMBL" id="VJMH01005228">
    <property type="protein sequence ID" value="KAF0698627.1"/>
    <property type="molecule type" value="Genomic_DNA"/>
</dbReference>
<dbReference type="Pfam" id="PF04749">
    <property type="entry name" value="PLAC8"/>
    <property type="match status" value="1"/>
</dbReference>
<name>A0A485KR91_9STRA</name>
<accession>A0A485KR91</accession>
<dbReference type="OrthoDB" id="1045822at2759"/>
<reference evidence="2" key="2">
    <citation type="submission" date="2019-06" db="EMBL/GenBank/DDBJ databases">
        <title>Genomics analysis of Aphanomyces spp. identifies a new class of oomycete effector associated with host adaptation.</title>
        <authorList>
            <person name="Gaulin E."/>
        </authorList>
    </citation>
    <scope>NUCLEOTIDE SEQUENCE</scope>
    <source>
        <strain evidence="2">CBS 578.67</strain>
    </source>
</reference>
<feature type="transmembrane region" description="Helical" evidence="1">
    <location>
        <begin position="72"/>
        <end position="99"/>
    </location>
</feature>
<keyword evidence="4" id="KW-1185">Reference proteome</keyword>
<proteinExistence type="predicted"/>
<dbReference type="EMBL" id="CAADRA010005249">
    <property type="protein sequence ID" value="VFT87654.1"/>
    <property type="molecule type" value="Genomic_DNA"/>
</dbReference>
<organism evidence="3 4">
    <name type="scientific">Aphanomyces stellatus</name>
    <dbReference type="NCBI Taxonomy" id="120398"/>
    <lineage>
        <taxon>Eukaryota</taxon>
        <taxon>Sar</taxon>
        <taxon>Stramenopiles</taxon>
        <taxon>Oomycota</taxon>
        <taxon>Saprolegniomycetes</taxon>
        <taxon>Saprolegniales</taxon>
        <taxon>Verrucalvaceae</taxon>
        <taxon>Aphanomyces</taxon>
    </lineage>
</organism>
<sequence length="189" mass="19980">MATTAAPSTTKPVNGALTVVPVGVALTAGEWKVGVFGCFTDVWPNCCMAFFCPCVSLAQTHHRAGIYSYTTALLVFALLYLLMTASGGAAAILVPVNALVGFDTSPYGNTIMVFFCVADVFAIVFLVLLISARGRIRALMKIPGSCCEDCCCVFWCQCCVIAQMATQVEAYTPGQCNFGPKDTLPGFAV</sequence>
<dbReference type="PANTHER" id="PTHR15907">
    <property type="entry name" value="DUF614 FAMILY PROTEIN-RELATED"/>
    <property type="match status" value="1"/>
</dbReference>
<dbReference type="InterPro" id="IPR006461">
    <property type="entry name" value="PLAC_motif_containing"/>
</dbReference>
<gene>
    <name evidence="3" type="primary">Aste57867_10784</name>
    <name evidence="2" type="ORF">As57867_010744</name>
    <name evidence="3" type="ORF">ASTE57867_10784</name>
</gene>
<reference evidence="3" key="1">
    <citation type="submission" date="2019-03" db="EMBL/GenBank/DDBJ databases">
        <authorList>
            <person name="Gaulin E."/>
            <person name="Dumas B."/>
        </authorList>
    </citation>
    <scope>NUCLEOTIDE SEQUENCE [LARGE SCALE GENOMIC DNA]</scope>
    <source>
        <strain evidence="3">CBS 568.67</strain>
    </source>
</reference>
<dbReference type="AlphaFoldDB" id="A0A485KR91"/>
<evidence type="ECO:0000313" key="4">
    <source>
        <dbReference type="Proteomes" id="UP000332933"/>
    </source>
</evidence>
<evidence type="ECO:0000313" key="2">
    <source>
        <dbReference type="EMBL" id="KAF0698627.1"/>
    </source>
</evidence>
<feature type="transmembrane region" description="Helical" evidence="1">
    <location>
        <begin position="111"/>
        <end position="132"/>
    </location>
</feature>
<keyword evidence="1" id="KW-1133">Transmembrane helix</keyword>
<dbReference type="Proteomes" id="UP000332933">
    <property type="component" value="Unassembled WGS sequence"/>
</dbReference>
<keyword evidence="1" id="KW-0472">Membrane</keyword>